<evidence type="ECO:0000313" key="7">
    <source>
        <dbReference type="EMBL" id="ECS2244552.1"/>
    </source>
</evidence>
<dbReference type="EMBL" id="AAKIXF010000026">
    <property type="protein sequence ID" value="ECS2244552.1"/>
    <property type="molecule type" value="Genomic_DNA"/>
</dbReference>
<dbReference type="GO" id="GO:0003677">
    <property type="term" value="F:DNA binding"/>
    <property type="evidence" value="ECO:0007669"/>
    <property type="project" value="UniProtKB-KW"/>
</dbReference>
<dbReference type="InterPro" id="IPR010985">
    <property type="entry name" value="Ribbon_hlx_hlx"/>
</dbReference>
<evidence type="ECO:0000313" key="8">
    <source>
        <dbReference type="EMBL" id="ECS5572078.1"/>
    </source>
</evidence>
<evidence type="ECO:0000256" key="6">
    <source>
        <dbReference type="ARBA" id="ARBA00049988"/>
    </source>
</evidence>
<proteinExistence type="inferred from homology"/>
<keyword evidence="2" id="KW-1277">Toxin-antitoxin system</keyword>
<dbReference type="Pfam" id="PF08681">
    <property type="entry name" value="TacA1"/>
    <property type="match status" value="1"/>
</dbReference>
<keyword evidence="5" id="KW-0804">Transcription</keyword>
<dbReference type="EMBL" id="AAKNKP010000026">
    <property type="protein sequence ID" value="ECT6426823.1"/>
    <property type="molecule type" value="Genomic_DNA"/>
</dbReference>
<evidence type="ECO:0000256" key="2">
    <source>
        <dbReference type="ARBA" id="ARBA00022649"/>
    </source>
</evidence>
<reference evidence="11" key="2">
    <citation type="submission" date="2018-07" db="EMBL/GenBank/DDBJ databases">
        <authorList>
            <consortium name="PulseNet: The National Subtyping Network for Foodborne Disease Surveillance"/>
            <person name="Tarr C.L."/>
            <person name="Trees E."/>
            <person name="Katz L.S."/>
            <person name="Carleton-Romer H.A."/>
            <person name="Stroika S."/>
            <person name="Kucerova Z."/>
            <person name="Roache K.F."/>
            <person name="Sabol A.L."/>
            <person name="Besser J."/>
            <person name="Gerner-Smidt P."/>
        </authorList>
    </citation>
    <scope>NUCLEOTIDE SEQUENCE</scope>
    <source>
        <strain evidence="11">PNUSAS002073</strain>
    </source>
</reference>
<keyword evidence="1" id="KW-0678">Repressor</keyword>
<dbReference type="EMBL" id="AAKJYZ010000042">
    <property type="protein sequence ID" value="ECS5572078.1"/>
    <property type="molecule type" value="Genomic_DNA"/>
</dbReference>
<organism evidence="8">
    <name type="scientific">Salmonella enterica subsp. enterica serovar Cerro</name>
    <dbReference type="NCBI Taxonomy" id="340188"/>
    <lineage>
        <taxon>Bacteria</taxon>
        <taxon>Pseudomonadati</taxon>
        <taxon>Pseudomonadota</taxon>
        <taxon>Gammaproteobacteria</taxon>
        <taxon>Enterobacterales</taxon>
        <taxon>Enterobacteriaceae</taxon>
        <taxon>Salmonella</taxon>
    </lineage>
</organism>
<dbReference type="RefSeq" id="WP_001419663.1">
    <property type="nucleotide sequence ID" value="NZ_NBPA01000027.1"/>
</dbReference>
<dbReference type="Gene3D" id="1.20.5.780">
    <property type="entry name" value="Single helix bin"/>
    <property type="match status" value="1"/>
</dbReference>
<keyword evidence="3" id="KW-0805">Transcription regulation</keyword>
<evidence type="ECO:0000313" key="10">
    <source>
        <dbReference type="EMBL" id="ECT9251179.1"/>
    </source>
</evidence>
<keyword evidence="4" id="KW-0238">DNA-binding</keyword>
<evidence type="ECO:0000256" key="1">
    <source>
        <dbReference type="ARBA" id="ARBA00022491"/>
    </source>
</evidence>
<dbReference type="GO" id="GO:0006355">
    <property type="term" value="P:regulation of DNA-templated transcription"/>
    <property type="evidence" value="ECO:0007669"/>
    <property type="project" value="InterPro"/>
</dbReference>
<evidence type="ECO:0000313" key="9">
    <source>
        <dbReference type="EMBL" id="ECT6426823.1"/>
    </source>
</evidence>
<dbReference type="PANTHER" id="PTHR35401">
    <property type="entry name" value="COPG FAMILY HELIX-TURN-HELIX PROTEIN-RELATED-RELATED"/>
    <property type="match status" value="1"/>
</dbReference>
<accession>A0A3V7NDR4</accession>
<comment type="caution">
    <text evidence="8">The sequence shown here is derived from an EMBL/GenBank/DDBJ whole genome shotgun (WGS) entry which is preliminary data.</text>
</comment>
<dbReference type="EMBL" id="AAKQSY010000027">
    <property type="protein sequence ID" value="ECU6931670.1"/>
    <property type="molecule type" value="Genomic_DNA"/>
</dbReference>
<comment type="similarity">
    <text evidence="6">Belongs to the TacA antitoxin family.</text>
</comment>
<name>A0A3V7NDR4_SALET</name>
<dbReference type="SUPFAM" id="SSF47598">
    <property type="entry name" value="Ribbon-helix-helix"/>
    <property type="match status" value="1"/>
</dbReference>
<dbReference type="PANTHER" id="PTHR35401:SF1">
    <property type="entry name" value="CYTOPLASMIC PROTEIN"/>
    <property type="match status" value="1"/>
</dbReference>
<protein>
    <submittedName>
        <fullName evidence="8">DUF1778 domain-containing protein</fullName>
    </submittedName>
</protein>
<evidence type="ECO:0000256" key="4">
    <source>
        <dbReference type="ARBA" id="ARBA00023125"/>
    </source>
</evidence>
<dbReference type="InterPro" id="IPR014795">
    <property type="entry name" value="TacA_1-like"/>
</dbReference>
<dbReference type="Proteomes" id="UP000839902">
    <property type="component" value="Unassembled WGS sequence"/>
</dbReference>
<dbReference type="AlphaFoldDB" id="A0A3V7NDR4"/>
<reference evidence="8" key="1">
    <citation type="submission" date="2018-07" db="EMBL/GenBank/DDBJ databases">
        <authorList>
            <consortium name="NARMS: The National Antimicrobial Resistance Monitoring System"/>
        </authorList>
    </citation>
    <scope>NUCLEOTIDE SEQUENCE</scope>
    <source>
        <strain evidence="7">FSIS1503023</strain>
        <strain evidence="9">FSIS1606185</strain>
        <strain evidence="8">FSIS1607449</strain>
        <strain evidence="10">FSIS1702211</strain>
    </source>
</reference>
<gene>
    <name evidence="9" type="ORF">A6E75_20435</name>
    <name evidence="11" type="ORF">A8D33_22165</name>
    <name evidence="7" type="ORF">APX06_21540</name>
    <name evidence="8" type="ORF">BGP46_23465</name>
    <name evidence="10" type="ORF">CGD37_22070</name>
</gene>
<sequence length="107" mass="12206">MMRNTSVSGGSASYALAGAKDARLELRTSLEIKEKLREAASLVGVDMSSFILMAAMKAAQHELDNQRLRILSEYEWEHLNYVLNNPRPAGDKLRKLMTRKTKYEKQY</sequence>
<evidence type="ECO:0000256" key="3">
    <source>
        <dbReference type="ARBA" id="ARBA00023015"/>
    </source>
</evidence>
<evidence type="ECO:0000256" key="5">
    <source>
        <dbReference type="ARBA" id="ARBA00023163"/>
    </source>
</evidence>
<evidence type="ECO:0000313" key="11">
    <source>
        <dbReference type="EMBL" id="ECU6931670.1"/>
    </source>
</evidence>
<dbReference type="EMBL" id="AAKOHZ010000038">
    <property type="protein sequence ID" value="ECT9251179.1"/>
    <property type="molecule type" value="Genomic_DNA"/>
</dbReference>